<dbReference type="Pfam" id="PF00682">
    <property type="entry name" value="HMGL-like"/>
    <property type="match status" value="1"/>
</dbReference>
<evidence type="ECO:0000313" key="8">
    <source>
        <dbReference type="Proteomes" id="UP001352263"/>
    </source>
</evidence>
<dbReference type="GO" id="GO:0016829">
    <property type="term" value="F:lyase activity"/>
    <property type="evidence" value="ECO:0007669"/>
    <property type="project" value="UniProtKB-KW"/>
</dbReference>
<reference evidence="7 8" key="1">
    <citation type="submission" date="2023-10" db="EMBL/GenBank/DDBJ databases">
        <title>Noviherbaspirillum sp. CPCC 100848 genome assembly.</title>
        <authorList>
            <person name="Li X.Y."/>
            <person name="Fang X.M."/>
        </authorList>
    </citation>
    <scope>NUCLEOTIDE SEQUENCE [LARGE SCALE GENOMIC DNA]</scope>
    <source>
        <strain evidence="7 8">CPCC 100848</strain>
    </source>
</reference>
<dbReference type="InterPro" id="IPR043594">
    <property type="entry name" value="HMGL"/>
</dbReference>
<evidence type="ECO:0000256" key="2">
    <source>
        <dbReference type="ARBA" id="ARBA00022679"/>
    </source>
</evidence>
<dbReference type="Gene3D" id="3.20.20.70">
    <property type="entry name" value="Aldolase class I"/>
    <property type="match status" value="1"/>
</dbReference>
<dbReference type="PROSITE" id="PS50991">
    <property type="entry name" value="PYR_CT"/>
    <property type="match status" value="1"/>
</dbReference>
<keyword evidence="4 7" id="KW-0456">Lyase</keyword>
<comment type="caution">
    <text evidence="7">The sequence shown here is derived from an EMBL/GenBank/DDBJ whole genome shotgun (WGS) entry which is preliminary data.</text>
</comment>
<evidence type="ECO:0000313" key="7">
    <source>
        <dbReference type="EMBL" id="MEC4721680.1"/>
    </source>
</evidence>
<dbReference type="InterPro" id="IPR002034">
    <property type="entry name" value="AIPM/Hcit_synth_CS"/>
</dbReference>
<evidence type="ECO:0000256" key="4">
    <source>
        <dbReference type="ARBA" id="ARBA00023239"/>
    </source>
</evidence>
<name>A0ABU6JDS4_9BURK</name>
<dbReference type="RefSeq" id="WP_326508363.1">
    <property type="nucleotide sequence ID" value="NZ_JAWIIV010000020.1"/>
</dbReference>
<dbReference type="InterPro" id="IPR013785">
    <property type="entry name" value="Aldolase_TIM"/>
</dbReference>
<comment type="similarity">
    <text evidence="5">Belongs to the alpha-IPM synthase/homocitrate synthase family.</text>
</comment>
<evidence type="ECO:0000256" key="5">
    <source>
        <dbReference type="RuleBase" id="RU003523"/>
    </source>
</evidence>
<dbReference type="NCBIfam" id="NF004283">
    <property type="entry name" value="PRK05692.1"/>
    <property type="match status" value="1"/>
</dbReference>
<dbReference type="InterPro" id="IPR000891">
    <property type="entry name" value="PYR_CT"/>
</dbReference>
<keyword evidence="2 5" id="KW-0808">Transferase</keyword>
<gene>
    <name evidence="7" type="ORF">RY831_21150</name>
</gene>
<evidence type="ECO:0000259" key="6">
    <source>
        <dbReference type="PROSITE" id="PS50991"/>
    </source>
</evidence>
<dbReference type="EMBL" id="JAWIIV010000020">
    <property type="protein sequence ID" value="MEC4721680.1"/>
    <property type="molecule type" value="Genomic_DNA"/>
</dbReference>
<proteinExistence type="inferred from homology"/>
<keyword evidence="8" id="KW-1185">Reference proteome</keyword>
<feature type="domain" description="Pyruvate carboxyltransferase" evidence="6">
    <location>
        <begin position="8"/>
        <end position="279"/>
    </location>
</feature>
<dbReference type="CDD" id="cd07938">
    <property type="entry name" value="DRE_TIM_HMGL"/>
    <property type="match status" value="1"/>
</dbReference>
<accession>A0ABU6JDS4</accession>
<keyword evidence="3" id="KW-0479">Metal-binding</keyword>
<evidence type="ECO:0000256" key="1">
    <source>
        <dbReference type="ARBA" id="ARBA00009405"/>
    </source>
</evidence>
<dbReference type="PANTHER" id="PTHR42738:SF7">
    <property type="entry name" value="HYDROXYMETHYLGLUTARYL-COA LYASE"/>
    <property type="match status" value="1"/>
</dbReference>
<dbReference type="PROSITE" id="PS00815">
    <property type="entry name" value="AIPM_HOMOCIT_SYNTH_1"/>
    <property type="match status" value="1"/>
</dbReference>
<dbReference type="SUPFAM" id="SSF51569">
    <property type="entry name" value="Aldolase"/>
    <property type="match status" value="1"/>
</dbReference>
<sequence>MATSKPHVTVQEVGLRDGLQSIAGVMPTDEKKRWIDAEYAAGVRHMEVASFVPAKLLPQMADAVEVIAHALRYPDLIVTALVPNLKGAEKAFEAGVHRIVAPISVSAAHSMANVRKTPLDMVEEFGRIADLREAMGRRGPTRLIAGLSTVFGCTLQGDVPLDDVREIVLRVLDIDCDIIALADTTGHATPGQVDRFFGVLRPLAEDRLTVAHFHDTRGMALPNTMIALQHGIREFDASLAGLGGCPHAPGATGNVATEDLVFMLESLGYHTGIDVEKLLAARAIVQRALPGAALFGSLARAGLPKGYSNPQSETKAAA</sequence>
<evidence type="ECO:0000256" key="3">
    <source>
        <dbReference type="ARBA" id="ARBA00022723"/>
    </source>
</evidence>
<comment type="similarity">
    <text evidence="1">Belongs to the HMG-CoA lyase family.</text>
</comment>
<protein>
    <submittedName>
        <fullName evidence="7">Hydroxymethylglutaryl-CoA lyase</fullName>
    </submittedName>
</protein>
<dbReference type="PANTHER" id="PTHR42738">
    <property type="entry name" value="HYDROXYMETHYLGLUTARYL-COA LYASE"/>
    <property type="match status" value="1"/>
</dbReference>
<organism evidence="7 8">
    <name type="scientific">Noviherbaspirillum album</name>
    <dbReference type="NCBI Taxonomy" id="3080276"/>
    <lineage>
        <taxon>Bacteria</taxon>
        <taxon>Pseudomonadati</taxon>
        <taxon>Pseudomonadota</taxon>
        <taxon>Betaproteobacteria</taxon>
        <taxon>Burkholderiales</taxon>
        <taxon>Oxalobacteraceae</taxon>
        <taxon>Noviherbaspirillum</taxon>
    </lineage>
</organism>
<dbReference type="Proteomes" id="UP001352263">
    <property type="component" value="Unassembled WGS sequence"/>
</dbReference>